<dbReference type="AlphaFoldDB" id="A0A915B0X7"/>
<reference evidence="2" key="1">
    <citation type="submission" date="2022-11" db="UniProtKB">
        <authorList>
            <consortium name="WormBaseParasite"/>
        </authorList>
    </citation>
    <scope>IDENTIFICATION</scope>
</reference>
<evidence type="ECO:0000313" key="1">
    <source>
        <dbReference type="Proteomes" id="UP000887569"/>
    </source>
</evidence>
<protein>
    <submittedName>
        <fullName evidence="2">Uncharacterized protein</fullName>
    </submittedName>
</protein>
<evidence type="ECO:0000313" key="2">
    <source>
        <dbReference type="WBParaSite" id="PgR022X_g111_t03"/>
    </source>
</evidence>
<name>A0A915B0X7_PARUN</name>
<dbReference type="WBParaSite" id="PgR022X_g111_t03">
    <property type="protein sequence ID" value="PgR022X_g111_t03"/>
    <property type="gene ID" value="PgR022X_g111"/>
</dbReference>
<accession>A0A915B0X7</accession>
<dbReference type="Proteomes" id="UP000887569">
    <property type="component" value="Unplaced"/>
</dbReference>
<keyword evidence="1" id="KW-1185">Reference proteome</keyword>
<proteinExistence type="predicted"/>
<sequence>MATSTDWSHNVRPQLCASSSLVFNSVKATLIIYSHQHPIRNSFYLFVVAQSNITITIHILNP</sequence>
<organism evidence="1 2">
    <name type="scientific">Parascaris univalens</name>
    <name type="common">Nematode worm</name>
    <dbReference type="NCBI Taxonomy" id="6257"/>
    <lineage>
        <taxon>Eukaryota</taxon>
        <taxon>Metazoa</taxon>
        <taxon>Ecdysozoa</taxon>
        <taxon>Nematoda</taxon>
        <taxon>Chromadorea</taxon>
        <taxon>Rhabditida</taxon>
        <taxon>Spirurina</taxon>
        <taxon>Ascaridomorpha</taxon>
        <taxon>Ascaridoidea</taxon>
        <taxon>Ascarididae</taxon>
        <taxon>Parascaris</taxon>
    </lineage>
</organism>